<dbReference type="Proteomes" id="UP000677054">
    <property type="component" value="Unassembled WGS sequence"/>
</dbReference>
<dbReference type="InterPro" id="IPR011029">
    <property type="entry name" value="DEATH-like_dom_sf"/>
</dbReference>
<evidence type="ECO:0000313" key="4">
    <source>
        <dbReference type="Proteomes" id="UP000677054"/>
    </source>
</evidence>
<feature type="domain" description="CARD" evidence="2">
    <location>
        <begin position="33"/>
        <end position="124"/>
    </location>
</feature>
<evidence type="ECO:0000313" key="3">
    <source>
        <dbReference type="EMBL" id="CAD7247929.1"/>
    </source>
</evidence>
<dbReference type="EMBL" id="LR901154">
    <property type="protein sequence ID" value="CAD7247929.1"/>
    <property type="molecule type" value="Genomic_DNA"/>
</dbReference>
<dbReference type="Gene3D" id="1.10.533.10">
    <property type="entry name" value="Death Domain, Fas"/>
    <property type="match status" value="2"/>
</dbReference>
<proteinExistence type="predicted"/>
<keyword evidence="4" id="KW-1185">Reference proteome</keyword>
<dbReference type="SUPFAM" id="SSF47986">
    <property type="entry name" value="DEATH domain"/>
    <property type="match status" value="1"/>
</dbReference>
<dbReference type="GO" id="GO:0042981">
    <property type="term" value="P:regulation of apoptotic process"/>
    <property type="evidence" value="ECO:0007669"/>
    <property type="project" value="InterPro"/>
</dbReference>
<organism evidence="3">
    <name type="scientific">Darwinula stevensoni</name>
    <dbReference type="NCBI Taxonomy" id="69355"/>
    <lineage>
        <taxon>Eukaryota</taxon>
        <taxon>Metazoa</taxon>
        <taxon>Ecdysozoa</taxon>
        <taxon>Arthropoda</taxon>
        <taxon>Crustacea</taxon>
        <taxon>Oligostraca</taxon>
        <taxon>Ostracoda</taxon>
        <taxon>Podocopa</taxon>
        <taxon>Podocopida</taxon>
        <taxon>Darwinulocopina</taxon>
        <taxon>Darwinuloidea</taxon>
        <taxon>Darwinulidae</taxon>
        <taxon>Darwinula</taxon>
    </lineage>
</organism>
<feature type="compositionally biased region" description="Polar residues" evidence="1">
    <location>
        <begin position="455"/>
        <end position="464"/>
    </location>
</feature>
<dbReference type="PROSITE" id="PS50209">
    <property type="entry name" value="CARD"/>
    <property type="match status" value="1"/>
</dbReference>
<dbReference type="InterPro" id="IPR001315">
    <property type="entry name" value="CARD"/>
</dbReference>
<name>A0A7R8XKY8_9CRUS</name>
<dbReference type="EMBL" id="CAJPEV010001637">
    <property type="protein sequence ID" value="CAG0893641.1"/>
    <property type="molecule type" value="Genomic_DNA"/>
</dbReference>
<dbReference type="CDD" id="cd01671">
    <property type="entry name" value="CARD"/>
    <property type="match status" value="1"/>
</dbReference>
<evidence type="ECO:0000259" key="2">
    <source>
        <dbReference type="PROSITE" id="PS50209"/>
    </source>
</evidence>
<feature type="region of interest" description="Disordered" evidence="1">
    <location>
        <begin position="413"/>
        <end position="474"/>
    </location>
</feature>
<gene>
    <name evidence="3" type="ORF">DSTB1V02_LOCUS7753</name>
</gene>
<accession>A0A7R8XKY8</accession>
<feature type="compositionally biased region" description="Basic and acidic residues" evidence="1">
    <location>
        <begin position="465"/>
        <end position="474"/>
    </location>
</feature>
<sequence length="522" mass="61216">MKVMLLKEEERKRRLRKRAMMFQGTLFSIEMSEEPRSWDRIKTNRLNIVDKHVNCDELVRRLTCNEVFTVNEEKTILKIKDPTERNDEFFHTLYSKNPQTAVDVFFQALIDMQRQDVVDFLQDLKARIDRVWLKFIKIRNPDDVMKRMMNRGILNSDEIRTVNENKYKEQKMYSLGDVLGKKNGRNLPLISRCLLEVGHRPIAEELLHSSKVELDAYLAGSDFKIYGEKIMHVLEEGKASLLEVKRVLDSRESGEGMNKLKDMVECLKKSEEERMDQLKSMADSFEKSGGEIMERLQCVANDLKKSEGEGGQLLTSMIDSLKKSEEERMKDMKRVIDLSENSEGKKMGQSIFDKTVEISTKVDKLLLIRPEAEDGPLSEILKELGNVGKEKDQEIKVLKEQLLNMSKTLTEVEGRRAKSEDISKRLEKRLQREQSMRQKREAELNDAKTQAEEMQIQSENQSKTLAKEKEEKARQFTELKAQQETQRHAFEEQLKREEFIRQEREMELNKTKVEVCHSRLEW</sequence>
<reference evidence="3" key="1">
    <citation type="submission" date="2020-11" db="EMBL/GenBank/DDBJ databases">
        <authorList>
            <person name="Tran Van P."/>
        </authorList>
    </citation>
    <scope>NUCLEOTIDE SEQUENCE</scope>
</reference>
<dbReference type="AlphaFoldDB" id="A0A7R8XKY8"/>
<feature type="compositionally biased region" description="Basic and acidic residues" evidence="1">
    <location>
        <begin position="413"/>
        <end position="451"/>
    </location>
</feature>
<protein>
    <recommendedName>
        <fullName evidence="2">CARD domain-containing protein</fullName>
    </recommendedName>
</protein>
<evidence type="ECO:0000256" key="1">
    <source>
        <dbReference type="SAM" id="MobiDB-lite"/>
    </source>
</evidence>